<dbReference type="InterPro" id="IPR044808">
    <property type="entry name" value="ERF_plant"/>
</dbReference>
<evidence type="ECO:0000256" key="2">
    <source>
        <dbReference type="ARBA" id="ARBA00023015"/>
    </source>
</evidence>
<dbReference type="Gramene" id="AUR62000213-RA">
    <property type="protein sequence ID" value="AUR62000213-RA:cds"/>
    <property type="gene ID" value="AUR62000213"/>
</dbReference>
<dbReference type="Proteomes" id="UP000596660">
    <property type="component" value="Unplaced"/>
</dbReference>
<dbReference type="CDD" id="cd00018">
    <property type="entry name" value="AP2"/>
    <property type="match status" value="1"/>
</dbReference>
<dbReference type="FunFam" id="3.30.730.10:FF:000001">
    <property type="entry name" value="Ethylene-responsive transcription factor 2"/>
    <property type="match status" value="1"/>
</dbReference>
<evidence type="ECO:0000256" key="1">
    <source>
        <dbReference type="ARBA" id="ARBA00004123"/>
    </source>
</evidence>
<dbReference type="AlphaFoldDB" id="A0A803KMF7"/>
<organism evidence="7 8">
    <name type="scientific">Chenopodium quinoa</name>
    <name type="common">Quinoa</name>
    <dbReference type="NCBI Taxonomy" id="63459"/>
    <lineage>
        <taxon>Eukaryota</taxon>
        <taxon>Viridiplantae</taxon>
        <taxon>Streptophyta</taxon>
        <taxon>Embryophyta</taxon>
        <taxon>Tracheophyta</taxon>
        <taxon>Spermatophyta</taxon>
        <taxon>Magnoliopsida</taxon>
        <taxon>eudicotyledons</taxon>
        <taxon>Gunneridae</taxon>
        <taxon>Pentapetalae</taxon>
        <taxon>Caryophyllales</taxon>
        <taxon>Chenopodiaceae</taxon>
        <taxon>Chenopodioideae</taxon>
        <taxon>Atripliceae</taxon>
        <taxon>Chenopodium</taxon>
    </lineage>
</organism>
<keyword evidence="4" id="KW-0804">Transcription</keyword>
<dbReference type="SUPFAM" id="SSF54171">
    <property type="entry name" value="DNA-binding domain"/>
    <property type="match status" value="1"/>
</dbReference>
<evidence type="ECO:0000313" key="7">
    <source>
        <dbReference type="EnsemblPlants" id="AUR62000213-RA:cds"/>
    </source>
</evidence>
<comment type="subcellular location">
    <subcellularLocation>
        <location evidence="1">Nucleus</location>
    </subcellularLocation>
</comment>
<evidence type="ECO:0000256" key="5">
    <source>
        <dbReference type="ARBA" id="ARBA00023242"/>
    </source>
</evidence>
<dbReference type="GO" id="GO:0003700">
    <property type="term" value="F:DNA-binding transcription factor activity"/>
    <property type="evidence" value="ECO:0007669"/>
    <property type="project" value="InterPro"/>
</dbReference>
<dbReference type="InterPro" id="IPR036955">
    <property type="entry name" value="AP2/ERF_dom_sf"/>
</dbReference>
<dbReference type="SMART" id="SM00380">
    <property type="entry name" value="AP2"/>
    <property type="match status" value="1"/>
</dbReference>
<reference evidence="7" key="2">
    <citation type="submission" date="2021-03" db="UniProtKB">
        <authorList>
            <consortium name="EnsemblPlants"/>
        </authorList>
    </citation>
    <scope>IDENTIFICATION</scope>
</reference>
<dbReference type="PRINTS" id="PR00367">
    <property type="entry name" value="ETHRSPELEMNT"/>
</dbReference>
<dbReference type="PANTHER" id="PTHR31190">
    <property type="entry name" value="DNA-BINDING DOMAIN"/>
    <property type="match status" value="1"/>
</dbReference>
<keyword evidence="8" id="KW-1185">Reference proteome</keyword>
<sequence length="217" mass="24829">MVVVVVSSVDLGQGLILVVDLIGGVVVDSGRPFSGVHGGGRPVFGGARVRVRVSRHCLDDTRLQYIYSSLDEEGIDYDETFRAFCIEPRKVGHKEDRRHNNSGNYIGVRRRPWGRFASEIRDPSRKGYRIWLGTYNTAIEAARAYDRAAFDIRGHKARLNFPHEVECWSSSTKRTIDQVQRLGEKRQRIDNGERELENNYCSYDDDDQLIFKLPKLI</sequence>
<protein>
    <recommendedName>
        <fullName evidence="6">AP2/ERF domain-containing protein</fullName>
    </recommendedName>
</protein>
<keyword evidence="3" id="KW-0238">DNA-binding</keyword>
<keyword evidence="2" id="KW-0805">Transcription regulation</keyword>
<dbReference type="GO" id="GO:0009873">
    <property type="term" value="P:ethylene-activated signaling pathway"/>
    <property type="evidence" value="ECO:0007669"/>
    <property type="project" value="InterPro"/>
</dbReference>
<dbReference type="PANTHER" id="PTHR31190:SF476">
    <property type="entry name" value="ETHYLENE-RESPONSIVE TRANSCRIPTION FACTOR 1"/>
    <property type="match status" value="1"/>
</dbReference>
<feature type="domain" description="AP2/ERF" evidence="6">
    <location>
        <begin position="104"/>
        <end position="162"/>
    </location>
</feature>
<dbReference type="EnsemblPlants" id="AUR62000213-RA">
    <property type="protein sequence ID" value="AUR62000213-RA:cds"/>
    <property type="gene ID" value="AUR62000213"/>
</dbReference>
<dbReference type="OMA" id="FPHEVEC"/>
<keyword evidence="5" id="KW-0539">Nucleus</keyword>
<dbReference type="GO" id="GO:0003677">
    <property type="term" value="F:DNA binding"/>
    <property type="evidence" value="ECO:0007669"/>
    <property type="project" value="UniProtKB-KW"/>
</dbReference>
<name>A0A803KMF7_CHEQI</name>
<evidence type="ECO:0000256" key="3">
    <source>
        <dbReference type="ARBA" id="ARBA00023125"/>
    </source>
</evidence>
<dbReference type="Gene3D" id="3.30.730.10">
    <property type="entry name" value="AP2/ERF domain"/>
    <property type="match status" value="1"/>
</dbReference>
<evidence type="ECO:0000259" key="6">
    <source>
        <dbReference type="PROSITE" id="PS51032"/>
    </source>
</evidence>
<evidence type="ECO:0000256" key="4">
    <source>
        <dbReference type="ARBA" id="ARBA00023163"/>
    </source>
</evidence>
<dbReference type="InterPro" id="IPR016177">
    <property type="entry name" value="DNA-bd_dom_sf"/>
</dbReference>
<evidence type="ECO:0000313" key="8">
    <source>
        <dbReference type="Proteomes" id="UP000596660"/>
    </source>
</evidence>
<dbReference type="PROSITE" id="PS51032">
    <property type="entry name" value="AP2_ERF"/>
    <property type="match status" value="1"/>
</dbReference>
<reference evidence="7" key="1">
    <citation type="journal article" date="2017" name="Nature">
        <title>The genome of Chenopodium quinoa.</title>
        <authorList>
            <person name="Jarvis D.E."/>
            <person name="Ho Y.S."/>
            <person name="Lightfoot D.J."/>
            <person name="Schmoeckel S.M."/>
            <person name="Li B."/>
            <person name="Borm T.J.A."/>
            <person name="Ohyanagi H."/>
            <person name="Mineta K."/>
            <person name="Michell C.T."/>
            <person name="Saber N."/>
            <person name="Kharbatia N.M."/>
            <person name="Rupper R.R."/>
            <person name="Sharp A.R."/>
            <person name="Dally N."/>
            <person name="Boughton B.A."/>
            <person name="Woo Y.H."/>
            <person name="Gao G."/>
            <person name="Schijlen E.G.W.M."/>
            <person name="Guo X."/>
            <person name="Momin A.A."/>
            <person name="Negrao S."/>
            <person name="Al-Babili S."/>
            <person name="Gehring C."/>
            <person name="Roessner U."/>
            <person name="Jung C."/>
            <person name="Murphy K."/>
            <person name="Arold S.T."/>
            <person name="Gojobori T."/>
            <person name="van der Linden C.G."/>
            <person name="van Loo E.N."/>
            <person name="Jellen E.N."/>
            <person name="Maughan P.J."/>
            <person name="Tester M."/>
        </authorList>
    </citation>
    <scope>NUCLEOTIDE SEQUENCE [LARGE SCALE GENOMIC DNA]</scope>
    <source>
        <strain evidence="7">cv. PI 614886</strain>
    </source>
</reference>
<accession>A0A803KMF7</accession>
<proteinExistence type="predicted"/>
<dbReference type="Pfam" id="PF00847">
    <property type="entry name" value="AP2"/>
    <property type="match status" value="1"/>
</dbReference>
<dbReference type="InterPro" id="IPR001471">
    <property type="entry name" value="AP2/ERF_dom"/>
</dbReference>
<dbReference type="GO" id="GO:0005634">
    <property type="term" value="C:nucleus"/>
    <property type="evidence" value="ECO:0007669"/>
    <property type="project" value="UniProtKB-SubCell"/>
</dbReference>